<keyword evidence="3" id="KW-1185">Reference proteome</keyword>
<feature type="compositionally biased region" description="Polar residues" evidence="1">
    <location>
        <begin position="330"/>
        <end position="349"/>
    </location>
</feature>
<evidence type="ECO:0000313" key="2">
    <source>
        <dbReference type="EMBL" id="KAL3781612.1"/>
    </source>
</evidence>
<dbReference type="EMBL" id="JALLPJ020000837">
    <property type="protein sequence ID" value="KAL3781612.1"/>
    <property type="molecule type" value="Genomic_DNA"/>
</dbReference>
<evidence type="ECO:0000313" key="3">
    <source>
        <dbReference type="Proteomes" id="UP001530400"/>
    </source>
</evidence>
<proteinExistence type="predicted"/>
<comment type="caution">
    <text evidence="2">The sequence shown here is derived from an EMBL/GenBank/DDBJ whole genome shotgun (WGS) entry which is preliminary data.</text>
</comment>
<protein>
    <submittedName>
        <fullName evidence="2">Uncharacterized protein</fullName>
    </submittedName>
</protein>
<evidence type="ECO:0000256" key="1">
    <source>
        <dbReference type="SAM" id="MobiDB-lite"/>
    </source>
</evidence>
<feature type="compositionally biased region" description="Polar residues" evidence="1">
    <location>
        <begin position="375"/>
        <end position="386"/>
    </location>
</feature>
<feature type="region of interest" description="Disordered" evidence="1">
    <location>
        <begin position="1"/>
        <end position="21"/>
    </location>
</feature>
<organism evidence="2 3">
    <name type="scientific">Cyclotella atomus</name>
    <dbReference type="NCBI Taxonomy" id="382360"/>
    <lineage>
        <taxon>Eukaryota</taxon>
        <taxon>Sar</taxon>
        <taxon>Stramenopiles</taxon>
        <taxon>Ochrophyta</taxon>
        <taxon>Bacillariophyta</taxon>
        <taxon>Coscinodiscophyceae</taxon>
        <taxon>Thalassiosirophycidae</taxon>
        <taxon>Stephanodiscales</taxon>
        <taxon>Stephanodiscaceae</taxon>
        <taxon>Cyclotella</taxon>
    </lineage>
</organism>
<accession>A0ABD3P1Y3</accession>
<name>A0ABD3P1Y3_9STRA</name>
<gene>
    <name evidence="2" type="ORF">ACHAWO_009606</name>
</gene>
<feature type="region of interest" description="Disordered" evidence="1">
    <location>
        <begin position="371"/>
        <end position="391"/>
    </location>
</feature>
<dbReference type="AlphaFoldDB" id="A0ABD3P1Y3"/>
<sequence length="581" mass="64203">MNAASPPKKHTRSRSELPSSLPLTLSEQLLRSYSKPKRHVQFTENAQWNPIPDPKQQIHPLKRISHEDKSEYISDIFQLLAAFLNDAGTIKMSPTHRRSKTCTLDTVNNINVGGRLMPAENLLKLTNLDLATSSQPDNHARLRPLFTPRRVYQNNFIRGKGNAIQAAVASIFGLTLLDVPNFVEMSERYDVSITKFYSDGPGGNGKSEIRRNRSPEENERLAAITENCMTQIYFVLNNERITMSQLEGFNRRLNEMVQGTLLSLNAPKNCNCVANNLRRYYVPEEYKGKICIMRALIASSTAFTFNKILPRLQPLHAASGEDTRSHRSKSFSPIETVTSSPKTNDNRYSNNVASHVSTLYGGGEVVQDFKAGSASKHTAPSPSDANGGSYGAVALTASRGQAIQDFREGSASKHTSSGSYAPIRAAVSTTFAYASSLSPNDPDYPGDKHFQLEELEDAETCTTDIYLNADNTITVGTTNGPLFLSGKGTWSTSSSDGKTLFEMIMTRRYQTGKEGKQKTDIGEFEYDVKRTFRGELTLVGGTALAVNGEILDVDTDGIFDDRRVGFFNMIDTTEARKVIIS</sequence>
<reference evidence="2 3" key="1">
    <citation type="submission" date="2024-10" db="EMBL/GenBank/DDBJ databases">
        <title>Updated reference genomes for cyclostephanoid diatoms.</title>
        <authorList>
            <person name="Roberts W.R."/>
            <person name="Alverson A.J."/>
        </authorList>
    </citation>
    <scope>NUCLEOTIDE SEQUENCE [LARGE SCALE GENOMIC DNA]</scope>
    <source>
        <strain evidence="2 3">AJA010-31</strain>
    </source>
</reference>
<dbReference type="Proteomes" id="UP001530400">
    <property type="component" value="Unassembled WGS sequence"/>
</dbReference>
<feature type="region of interest" description="Disordered" evidence="1">
    <location>
        <begin position="318"/>
        <end position="349"/>
    </location>
</feature>